<dbReference type="NCBIfam" id="TIGR04057">
    <property type="entry name" value="SusC_RagA_signa"/>
    <property type="match status" value="1"/>
</dbReference>
<keyword evidence="8" id="KW-0732">Signal</keyword>
<keyword evidence="3 7" id="KW-1134">Transmembrane beta strand</keyword>
<evidence type="ECO:0000256" key="3">
    <source>
        <dbReference type="ARBA" id="ARBA00022452"/>
    </source>
</evidence>
<evidence type="ECO:0000256" key="2">
    <source>
        <dbReference type="ARBA" id="ARBA00022448"/>
    </source>
</evidence>
<protein>
    <submittedName>
        <fullName evidence="10 11">TonB-dependent receptor</fullName>
    </submittedName>
</protein>
<evidence type="ECO:0000256" key="4">
    <source>
        <dbReference type="ARBA" id="ARBA00022692"/>
    </source>
</evidence>
<comment type="similarity">
    <text evidence="7">Belongs to the TonB-dependent receptor family.</text>
</comment>
<accession>A0A0N7IFX6</accession>
<keyword evidence="2 7" id="KW-0813">Transport</keyword>
<dbReference type="EMBL" id="CP012801">
    <property type="protein sequence ID" value="ALJ61427.1"/>
    <property type="molecule type" value="Genomic_DNA"/>
</dbReference>
<sequence length="1112" mass="122089">MKTRKLKAMSKNKIILLVLSFLMTSIWNTYAQVATVSGVVQDKSGETIIGANVLVKGTANGAITDLNGKFTISGVSTNGTLVVTYIGYVSKEIAVKNQTNFIITLEEDSRALEEVVVIGYQTVKRKDLTGSVASVSGKQIAAMPVANAAQALQGKLSGVNVTTQDGRPDATVSIRVRGGGSISQSNDPLVLIDGVSGSLNDISADLIESIDVLKDASSTAIYGARGANGVILVTTKGAKEGRVVVSYNGYMKYNTPTKYLDALDPYDYLAYTWASGASVGGNSYTEPFEKLYGIGRYTTTNPNGIESYRNMKADNIQKKVYDDSFSHNHDLSITGGTEKTKVLFAVNYTDEDGMKLASYYKRANVSLKVNQKIAKNVDISLDTRYTNTKKMGDEGVRNGSGSVLSSSYRFRPIATENILGDLNAMNEGMIENYAKQSQWDRYNPVNRINDNYSPKDYQALRGILSLNWEIVKGLTYHSDLSLNQSWNQNKTWTGAIVNSYMDDNTGEILYAGNAELEKSNKWGLRWSNTLNYDFSLGKAHRFSILAGHEVSDSGGDGLKASGTYYPANFTKENAFAMINQYDGTQGVGQFSSSVSIPGRILSFFSRLNYNLLDRYLLTVTFRADGSSKFSPNNRWGYFPAAALGWRMSEESFLKDVEWLDNLKLRVSYGQVGNDGISSSLWSQTWSATTDVRQQDAVNNTLLPSYSLATELANKDLKWETTITRNIGFDFGFFNNRLTGTIDAYWNTTKDLLMKTTIPGITGFTATYANVGQTSNKGIEIALQGVLVQTKDWNVTAGFNINFNRGNVDELADNVTGLYGTQWASGSTFPSSDYILMEGKPVGLVRGLIADGFYTTSDFTYANGIYTLKEGIPDISSVVFPNYHLHSGMNERPAGQSAYPGMPKFKDRDNNGIINDDDVEVIGDMTPVHTGGFNINTSYKNFDLGLYFNWSYGNEIYNANKLGALYGYKESGVYENKLSLVKDCYKIYDVVGGQLVALTTPEQLDAANVNAKLPLAYSENGYVSTLGIEDGSYLRLNTLTLGYTLPKQFIKKAGISNLRVYGSIYNVFTITGYSGLDAEVNTNTSTSDYPKWGLDWGTYPRARSFVLGVNISF</sequence>
<dbReference type="AlphaFoldDB" id="A0A0N7IFX6"/>
<dbReference type="SUPFAM" id="SSF49464">
    <property type="entry name" value="Carboxypeptidase regulatory domain-like"/>
    <property type="match status" value="1"/>
</dbReference>
<dbReference type="Gene3D" id="2.170.130.10">
    <property type="entry name" value="TonB-dependent receptor, plug domain"/>
    <property type="match status" value="1"/>
</dbReference>
<dbReference type="PATRIC" id="fig|246787.4.peg.4352"/>
<reference evidence="11 13" key="2">
    <citation type="submission" date="2018-08" db="EMBL/GenBank/DDBJ databases">
        <title>A genome reference for cultivated species of the human gut microbiota.</title>
        <authorList>
            <person name="Zou Y."/>
            <person name="Xue W."/>
            <person name="Luo G."/>
        </authorList>
    </citation>
    <scope>NUCLEOTIDE SEQUENCE [LARGE SCALE GENOMIC DNA]</scope>
    <source>
        <strain evidence="11 13">AF22-3AC</strain>
    </source>
</reference>
<dbReference type="Pfam" id="PF13715">
    <property type="entry name" value="CarbopepD_reg_2"/>
    <property type="match status" value="1"/>
</dbReference>
<keyword evidence="10" id="KW-0675">Receptor</keyword>
<dbReference type="PROSITE" id="PS52016">
    <property type="entry name" value="TONB_DEPENDENT_REC_3"/>
    <property type="match status" value="1"/>
</dbReference>
<evidence type="ECO:0000256" key="8">
    <source>
        <dbReference type="SAM" id="SignalP"/>
    </source>
</evidence>
<dbReference type="RefSeq" id="WP_007212670.1">
    <property type="nucleotide sequence ID" value="NZ_CP012801.1"/>
</dbReference>
<dbReference type="GO" id="GO:0009279">
    <property type="term" value="C:cell outer membrane"/>
    <property type="evidence" value="ECO:0007669"/>
    <property type="project" value="UniProtKB-SubCell"/>
</dbReference>
<dbReference type="FunFam" id="2.60.40.1120:FF:000003">
    <property type="entry name" value="Outer membrane protein Omp121"/>
    <property type="match status" value="1"/>
</dbReference>
<feature type="domain" description="TonB-dependent receptor plug" evidence="9">
    <location>
        <begin position="125"/>
        <end position="230"/>
    </location>
</feature>
<evidence type="ECO:0000313" key="12">
    <source>
        <dbReference type="Proteomes" id="UP000061809"/>
    </source>
</evidence>
<evidence type="ECO:0000313" key="11">
    <source>
        <dbReference type="EMBL" id="RGS30513.1"/>
    </source>
</evidence>
<keyword evidence="5 7" id="KW-0472">Membrane</keyword>
<dbReference type="InterPro" id="IPR039426">
    <property type="entry name" value="TonB-dep_rcpt-like"/>
</dbReference>
<dbReference type="InterPro" id="IPR023996">
    <property type="entry name" value="TonB-dep_OMP_SusC/RagA"/>
</dbReference>
<evidence type="ECO:0000256" key="5">
    <source>
        <dbReference type="ARBA" id="ARBA00023136"/>
    </source>
</evidence>
<evidence type="ECO:0000313" key="10">
    <source>
        <dbReference type="EMBL" id="ALJ61427.1"/>
    </source>
</evidence>
<evidence type="ECO:0000256" key="7">
    <source>
        <dbReference type="PROSITE-ProRule" id="PRU01360"/>
    </source>
</evidence>
<dbReference type="InterPro" id="IPR036942">
    <property type="entry name" value="Beta-barrel_TonB_sf"/>
</dbReference>
<dbReference type="Pfam" id="PF07715">
    <property type="entry name" value="Plug"/>
    <property type="match status" value="1"/>
</dbReference>
<feature type="chain" id="PRO_5035996846" evidence="8">
    <location>
        <begin position="32"/>
        <end position="1112"/>
    </location>
</feature>
<gene>
    <name evidence="10" type="ORF">BcellWH2_04210</name>
    <name evidence="11" type="ORF">DWX97_26215</name>
</gene>
<dbReference type="Proteomes" id="UP000283341">
    <property type="component" value="Unassembled WGS sequence"/>
</dbReference>
<dbReference type="EMBL" id="QRVJ01000048">
    <property type="protein sequence ID" value="RGS30513.1"/>
    <property type="molecule type" value="Genomic_DNA"/>
</dbReference>
<dbReference type="Gene3D" id="2.60.40.1120">
    <property type="entry name" value="Carboxypeptidase-like, regulatory domain"/>
    <property type="match status" value="1"/>
</dbReference>
<dbReference type="InterPro" id="IPR008969">
    <property type="entry name" value="CarboxyPept-like_regulatory"/>
</dbReference>
<evidence type="ECO:0000259" key="9">
    <source>
        <dbReference type="Pfam" id="PF07715"/>
    </source>
</evidence>
<dbReference type="InterPro" id="IPR037066">
    <property type="entry name" value="Plug_dom_sf"/>
</dbReference>
<dbReference type="InterPro" id="IPR012910">
    <property type="entry name" value="Plug_dom"/>
</dbReference>
<evidence type="ECO:0000313" key="13">
    <source>
        <dbReference type="Proteomes" id="UP000283341"/>
    </source>
</evidence>
<dbReference type="Proteomes" id="UP000061809">
    <property type="component" value="Chromosome"/>
</dbReference>
<feature type="signal peptide" evidence="8">
    <location>
        <begin position="1"/>
        <end position="31"/>
    </location>
</feature>
<keyword evidence="4 7" id="KW-0812">Transmembrane</keyword>
<dbReference type="NCBIfam" id="TIGR04056">
    <property type="entry name" value="OMP_RagA_SusC"/>
    <property type="match status" value="1"/>
</dbReference>
<dbReference type="SUPFAM" id="SSF56935">
    <property type="entry name" value="Porins"/>
    <property type="match status" value="1"/>
</dbReference>
<name>A0A0N7IFX6_9BACE</name>
<evidence type="ECO:0000256" key="6">
    <source>
        <dbReference type="ARBA" id="ARBA00023237"/>
    </source>
</evidence>
<proteinExistence type="inferred from homology"/>
<organism evidence="10 12">
    <name type="scientific">Bacteroides cellulosilyticus</name>
    <dbReference type="NCBI Taxonomy" id="246787"/>
    <lineage>
        <taxon>Bacteria</taxon>
        <taxon>Pseudomonadati</taxon>
        <taxon>Bacteroidota</taxon>
        <taxon>Bacteroidia</taxon>
        <taxon>Bacteroidales</taxon>
        <taxon>Bacteroidaceae</taxon>
        <taxon>Bacteroides</taxon>
    </lineage>
</organism>
<reference evidence="10 12" key="1">
    <citation type="journal article" date="2015" name="Science">
        <title>Genetic determinants of in vivo fitness and diet responsiveness in multiple human gut Bacteroides.</title>
        <authorList>
            <person name="Wu M."/>
            <person name="McNulty N.P."/>
            <person name="Rodionov D.A."/>
            <person name="Khoroshkin M.S."/>
            <person name="Griffin N.W."/>
            <person name="Cheng J."/>
            <person name="Latreille P."/>
            <person name="Kerstetter R.A."/>
            <person name="Terrapon N."/>
            <person name="Henrissat B."/>
            <person name="Osterman A.L."/>
            <person name="Gordon J.I."/>
        </authorList>
    </citation>
    <scope>NUCLEOTIDE SEQUENCE [LARGE SCALE GENOMIC DNA]</scope>
    <source>
        <strain evidence="10 12">WH2</strain>
    </source>
</reference>
<comment type="subcellular location">
    <subcellularLocation>
        <location evidence="1 7">Cell outer membrane</location>
        <topology evidence="1 7">Multi-pass membrane protein</topology>
    </subcellularLocation>
</comment>
<dbReference type="Gene3D" id="2.40.170.20">
    <property type="entry name" value="TonB-dependent receptor, beta-barrel domain"/>
    <property type="match status" value="1"/>
</dbReference>
<dbReference type="FunFam" id="2.170.130.10:FF:000008">
    <property type="entry name" value="SusC/RagA family TonB-linked outer membrane protein"/>
    <property type="match status" value="1"/>
</dbReference>
<dbReference type="KEGG" id="bcel:BcellWH2_04210"/>
<evidence type="ECO:0000256" key="1">
    <source>
        <dbReference type="ARBA" id="ARBA00004571"/>
    </source>
</evidence>
<keyword evidence="6 7" id="KW-0998">Cell outer membrane</keyword>
<dbReference type="InterPro" id="IPR023997">
    <property type="entry name" value="TonB-dep_OMP_SusC/RagA_CS"/>
</dbReference>